<protein>
    <recommendedName>
        <fullName evidence="1">FAD dependent oxidoreductase domain-containing protein</fullName>
    </recommendedName>
</protein>
<comment type="caution">
    <text evidence="2">The sequence shown here is derived from an EMBL/GenBank/DDBJ whole genome shotgun (WGS) entry which is preliminary data.</text>
</comment>
<accession>A0AAW0D584</accession>
<evidence type="ECO:0000259" key="1">
    <source>
        <dbReference type="Pfam" id="PF01266"/>
    </source>
</evidence>
<evidence type="ECO:0000313" key="2">
    <source>
        <dbReference type="EMBL" id="KAK7045891.1"/>
    </source>
</evidence>
<dbReference type="AlphaFoldDB" id="A0AAW0D584"/>
<sequence length="333" mass="37269">MRNGGHLTPNPFLEFHTLQKTYNTAEAVKTFEFERRCVKTVLRFIEEASIAHDIDLVEGGHIALFVTEEEEKSARRDYTAAVDAGLVLDDVEWIEKDVMLQRYGASYPGVRFPAHNLWPLKLVTRLYHISKDSLDLHLHTSTPVTSISKSQAGNRRYTLKTPRGSIHADFIIHATNAYAAYLLPHMHGPKGIIPTRGQVVAIRHSPPQGRERDVLRKASWDANEGFEYWFPRPPRAAHEDLPLVILGGGREAAKDTGYEVYVSDDSVCNAVVGQALRGFLGSLYEGEQEGAGAVEREWVGPVVDHSSSSNDYEGQYIWRCVIQDMGCRELLGG</sequence>
<keyword evidence="3" id="KW-1185">Reference proteome</keyword>
<dbReference type="GO" id="GO:0005737">
    <property type="term" value="C:cytoplasm"/>
    <property type="evidence" value="ECO:0007669"/>
    <property type="project" value="TreeGrafter"/>
</dbReference>
<reference evidence="2 3" key="1">
    <citation type="submission" date="2024-01" db="EMBL/GenBank/DDBJ databases">
        <title>A draft genome for a cacao thread blight-causing isolate of Paramarasmius palmivorus.</title>
        <authorList>
            <person name="Baruah I.K."/>
            <person name="Bukari Y."/>
            <person name="Amoako-Attah I."/>
            <person name="Meinhardt L.W."/>
            <person name="Bailey B.A."/>
            <person name="Cohen S.P."/>
        </authorList>
    </citation>
    <scope>NUCLEOTIDE SEQUENCE [LARGE SCALE GENOMIC DNA]</scope>
    <source>
        <strain evidence="2 3">GH-12</strain>
    </source>
</reference>
<dbReference type="Pfam" id="PF01266">
    <property type="entry name" value="DAO"/>
    <property type="match status" value="1"/>
</dbReference>
<dbReference type="PANTHER" id="PTHR13847">
    <property type="entry name" value="SARCOSINE DEHYDROGENASE-RELATED"/>
    <property type="match status" value="1"/>
</dbReference>
<evidence type="ECO:0000313" key="3">
    <source>
        <dbReference type="Proteomes" id="UP001383192"/>
    </source>
</evidence>
<dbReference type="Gene3D" id="3.30.9.10">
    <property type="entry name" value="D-Amino Acid Oxidase, subunit A, domain 2"/>
    <property type="match status" value="1"/>
</dbReference>
<dbReference type="PANTHER" id="PTHR13847:SF260">
    <property type="entry name" value="FAD DEPENDENT OXIDOREDUCTASE DOMAIN-CONTAINING PROTEIN"/>
    <property type="match status" value="1"/>
</dbReference>
<dbReference type="SUPFAM" id="SSF51905">
    <property type="entry name" value="FAD/NAD(P)-binding domain"/>
    <property type="match status" value="1"/>
</dbReference>
<gene>
    <name evidence="2" type="ORF">VNI00_007322</name>
</gene>
<feature type="domain" description="FAD dependent oxidoreductase" evidence="1">
    <location>
        <begin position="2"/>
        <end position="301"/>
    </location>
</feature>
<dbReference type="InterPro" id="IPR036188">
    <property type="entry name" value="FAD/NAD-bd_sf"/>
</dbReference>
<dbReference type="EMBL" id="JAYKXP010000023">
    <property type="protein sequence ID" value="KAK7045891.1"/>
    <property type="molecule type" value="Genomic_DNA"/>
</dbReference>
<proteinExistence type="predicted"/>
<dbReference type="Proteomes" id="UP001383192">
    <property type="component" value="Unassembled WGS sequence"/>
</dbReference>
<dbReference type="InterPro" id="IPR006076">
    <property type="entry name" value="FAD-dep_OxRdtase"/>
</dbReference>
<name>A0AAW0D584_9AGAR</name>
<dbReference type="Gene3D" id="3.50.50.60">
    <property type="entry name" value="FAD/NAD(P)-binding domain"/>
    <property type="match status" value="1"/>
</dbReference>
<organism evidence="2 3">
    <name type="scientific">Paramarasmius palmivorus</name>
    <dbReference type="NCBI Taxonomy" id="297713"/>
    <lineage>
        <taxon>Eukaryota</taxon>
        <taxon>Fungi</taxon>
        <taxon>Dikarya</taxon>
        <taxon>Basidiomycota</taxon>
        <taxon>Agaricomycotina</taxon>
        <taxon>Agaricomycetes</taxon>
        <taxon>Agaricomycetidae</taxon>
        <taxon>Agaricales</taxon>
        <taxon>Marasmiineae</taxon>
        <taxon>Marasmiaceae</taxon>
        <taxon>Paramarasmius</taxon>
    </lineage>
</organism>